<gene>
    <name evidence="1" type="ORF">SAMN02927900_02513</name>
</gene>
<reference evidence="1 2" key="1">
    <citation type="submission" date="2016-10" db="EMBL/GenBank/DDBJ databases">
        <authorList>
            <person name="de Groot N.N."/>
        </authorList>
    </citation>
    <scope>NUCLEOTIDE SEQUENCE [LARGE SCALE GENOMIC DNA]</scope>
    <source>
        <strain evidence="1 2">CGMCC 1.3401</strain>
    </source>
</reference>
<evidence type="ECO:0000313" key="2">
    <source>
        <dbReference type="Proteomes" id="UP000199542"/>
    </source>
</evidence>
<sequence>MSSGFDSRNPESVFTFRVYVADISKAREIGSIWSRIGKSAQHALMTVTLRAAKIDVLKLIEAARAGDEVVSVKGQKPVASLTPIAQTSLQIGFLKESYRTGPNFFELMDEDDIAA</sequence>
<accession>A0A1G4RE31</accession>
<evidence type="ECO:0000313" key="1">
    <source>
        <dbReference type="EMBL" id="SCW55017.1"/>
    </source>
</evidence>
<dbReference type="Proteomes" id="UP000199542">
    <property type="component" value="Unassembled WGS sequence"/>
</dbReference>
<organism evidence="1 2">
    <name type="scientific">Rhizobium mongolense subsp. loessense</name>
    <dbReference type="NCBI Taxonomy" id="158890"/>
    <lineage>
        <taxon>Bacteria</taxon>
        <taxon>Pseudomonadati</taxon>
        <taxon>Pseudomonadota</taxon>
        <taxon>Alphaproteobacteria</taxon>
        <taxon>Hyphomicrobiales</taxon>
        <taxon>Rhizobiaceae</taxon>
        <taxon>Rhizobium/Agrobacterium group</taxon>
        <taxon>Rhizobium</taxon>
    </lineage>
</organism>
<dbReference type="AlphaFoldDB" id="A0A1G4RE31"/>
<protein>
    <submittedName>
        <fullName evidence="1">Uncharacterized protein</fullName>
    </submittedName>
</protein>
<dbReference type="RefSeq" id="WP_324613735.1">
    <property type="nucleotide sequence ID" value="NZ_FMTM01000003.1"/>
</dbReference>
<dbReference type="EMBL" id="FMTM01000003">
    <property type="protein sequence ID" value="SCW55017.1"/>
    <property type="molecule type" value="Genomic_DNA"/>
</dbReference>
<proteinExistence type="predicted"/>
<name>A0A1G4RE31_9HYPH</name>